<dbReference type="SMART" id="SM00450">
    <property type="entry name" value="RHOD"/>
    <property type="match status" value="2"/>
</dbReference>
<feature type="domain" description="Rhodanese" evidence="5">
    <location>
        <begin position="73"/>
        <end position="187"/>
    </location>
</feature>
<dbReference type="PANTHER" id="PTHR43855">
    <property type="entry name" value="THIOSULFATE SULFURTRANSFERASE"/>
    <property type="match status" value="1"/>
</dbReference>
<evidence type="ECO:0000256" key="3">
    <source>
        <dbReference type="ARBA" id="ARBA00047549"/>
    </source>
</evidence>
<dbReference type="InterPro" id="IPR001763">
    <property type="entry name" value="Rhodanese-like_dom"/>
</dbReference>
<dbReference type="Pfam" id="PF00581">
    <property type="entry name" value="Rhodanese"/>
    <property type="match status" value="2"/>
</dbReference>
<dbReference type="InterPro" id="IPR051126">
    <property type="entry name" value="Thiosulfate_sulfurtransferase"/>
</dbReference>
<evidence type="ECO:0000256" key="2">
    <source>
        <dbReference type="ARBA" id="ARBA00022737"/>
    </source>
</evidence>
<protein>
    <recommendedName>
        <fullName evidence="1">thiosulfate sulfurtransferase</fullName>
        <ecNumber evidence="1">2.8.1.1</ecNumber>
    </recommendedName>
</protein>
<dbReference type="CDD" id="cd01449">
    <property type="entry name" value="TST_Repeat_2"/>
    <property type="match status" value="1"/>
</dbReference>
<dbReference type="SUPFAM" id="SSF52821">
    <property type="entry name" value="Rhodanese/Cell cycle control phosphatase"/>
    <property type="match status" value="2"/>
</dbReference>
<organism evidence="6 7">
    <name type="scientific">Oceanirhabdus seepicola</name>
    <dbReference type="NCBI Taxonomy" id="2828781"/>
    <lineage>
        <taxon>Bacteria</taxon>
        <taxon>Bacillati</taxon>
        <taxon>Bacillota</taxon>
        <taxon>Clostridia</taxon>
        <taxon>Eubacteriales</taxon>
        <taxon>Clostridiaceae</taxon>
        <taxon>Oceanirhabdus</taxon>
    </lineage>
</organism>
<comment type="catalytic activity">
    <reaction evidence="3">
        <text>thiosulfate + hydrogen cyanide = thiocyanate + sulfite + 2 H(+)</text>
        <dbReference type="Rhea" id="RHEA:16881"/>
        <dbReference type="ChEBI" id="CHEBI:15378"/>
        <dbReference type="ChEBI" id="CHEBI:17359"/>
        <dbReference type="ChEBI" id="CHEBI:18022"/>
        <dbReference type="ChEBI" id="CHEBI:18407"/>
        <dbReference type="ChEBI" id="CHEBI:33542"/>
        <dbReference type="EC" id="2.8.1.1"/>
    </reaction>
</comment>
<evidence type="ECO:0000256" key="4">
    <source>
        <dbReference type="SAM" id="SignalP"/>
    </source>
</evidence>
<feature type="signal peptide" evidence="4">
    <location>
        <begin position="1"/>
        <end position="20"/>
    </location>
</feature>
<keyword evidence="2" id="KW-0677">Repeat</keyword>
<dbReference type="AlphaFoldDB" id="A0A9J6P5D1"/>
<dbReference type="Gene3D" id="3.40.250.10">
    <property type="entry name" value="Rhodanese-like domain"/>
    <property type="match status" value="2"/>
</dbReference>
<dbReference type="Proteomes" id="UP001056429">
    <property type="component" value="Unassembled WGS sequence"/>
</dbReference>
<proteinExistence type="predicted"/>
<dbReference type="EMBL" id="JAGSOJ010000004">
    <property type="protein sequence ID" value="MCM1991919.1"/>
    <property type="molecule type" value="Genomic_DNA"/>
</dbReference>
<reference evidence="6" key="1">
    <citation type="journal article" date="2021" name="mSystems">
        <title>Bacteria and Archaea Synergistically Convert Glycine Betaine to Biogenic Methane in the Formosa Cold Seep of the South China Sea.</title>
        <authorList>
            <person name="Li L."/>
            <person name="Zhang W."/>
            <person name="Zhang S."/>
            <person name="Song L."/>
            <person name="Sun Q."/>
            <person name="Zhang H."/>
            <person name="Xiang H."/>
            <person name="Dong X."/>
        </authorList>
    </citation>
    <scope>NUCLEOTIDE SEQUENCE</scope>
    <source>
        <strain evidence="6">ZWT</strain>
    </source>
</reference>
<dbReference type="PROSITE" id="PS50206">
    <property type="entry name" value="RHODANESE_3"/>
    <property type="match status" value="2"/>
</dbReference>
<keyword evidence="4" id="KW-0732">Signal</keyword>
<accession>A0A9J6P5D1</accession>
<gene>
    <name evidence="6" type="ORF">KDK92_19435</name>
</gene>
<name>A0A9J6P5D1_9CLOT</name>
<evidence type="ECO:0000256" key="1">
    <source>
        <dbReference type="ARBA" id="ARBA00012245"/>
    </source>
</evidence>
<feature type="domain" description="Rhodanese" evidence="5">
    <location>
        <begin position="216"/>
        <end position="328"/>
    </location>
</feature>
<evidence type="ECO:0000313" key="6">
    <source>
        <dbReference type="EMBL" id="MCM1991919.1"/>
    </source>
</evidence>
<dbReference type="PANTHER" id="PTHR43855:SF1">
    <property type="entry name" value="THIOSULFATE SULFURTRANSFERASE"/>
    <property type="match status" value="1"/>
</dbReference>
<reference evidence="6" key="2">
    <citation type="submission" date="2021-04" db="EMBL/GenBank/DDBJ databases">
        <authorList>
            <person name="Dong X."/>
        </authorList>
    </citation>
    <scope>NUCLEOTIDE SEQUENCE</scope>
    <source>
        <strain evidence="6">ZWT</strain>
    </source>
</reference>
<dbReference type="GO" id="GO:0004792">
    <property type="term" value="F:thiosulfate-cyanide sulfurtransferase activity"/>
    <property type="evidence" value="ECO:0007669"/>
    <property type="project" value="UniProtKB-EC"/>
</dbReference>
<comment type="caution">
    <text evidence="6">The sequence shown here is derived from an EMBL/GenBank/DDBJ whole genome shotgun (WGS) entry which is preliminary data.</text>
</comment>
<dbReference type="InterPro" id="IPR036873">
    <property type="entry name" value="Rhodanese-like_dom_sf"/>
</dbReference>
<evidence type="ECO:0000259" key="5">
    <source>
        <dbReference type="PROSITE" id="PS50206"/>
    </source>
</evidence>
<dbReference type="PROSITE" id="PS51257">
    <property type="entry name" value="PROKAR_LIPOPROTEIN"/>
    <property type="match status" value="1"/>
</dbReference>
<dbReference type="RefSeq" id="WP_250861053.1">
    <property type="nucleotide sequence ID" value="NZ_JAGSOJ010000004.1"/>
</dbReference>
<dbReference type="PROSITE" id="PS00380">
    <property type="entry name" value="RHODANESE_1"/>
    <property type="match status" value="1"/>
</dbReference>
<keyword evidence="7" id="KW-1185">Reference proteome</keyword>
<dbReference type="InterPro" id="IPR001307">
    <property type="entry name" value="Thiosulphate_STrfase_CS"/>
</dbReference>
<evidence type="ECO:0000313" key="7">
    <source>
        <dbReference type="Proteomes" id="UP001056429"/>
    </source>
</evidence>
<dbReference type="CDD" id="cd01448">
    <property type="entry name" value="TST_Repeat_1"/>
    <property type="match status" value="1"/>
</dbReference>
<sequence>MKKINKIISVALSISIIAGALVGCGSKEADNTGNKVGNQNKIEDKNNKEEKNENVLINEEYKVNAQWLSENINDENIVVIDARAEKAYLKGHIPGAISVPWQSLSKMEGKNSDKGWGTVLDKEELEKKLGELGINNDKTMVAYCDTTASWGDDGRIVWMLQVAGIENAKILDGGVKAWNSLKLDMATDRVSKEAVEFKITNEDKSSTINTEDLAKNLSTYKIIDTRAKVEYEGAQKYGELRGGHITGAINIPFNTLVDEKGMLKSPEEIEKIMRDNGINREDEIVTYCTAGIRSAHMAVVLKMIGYENVKNYDESIYTWAADENLDMEK</sequence>
<dbReference type="EC" id="2.8.1.1" evidence="1"/>
<feature type="chain" id="PRO_5039926389" description="thiosulfate sulfurtransferase" evidence="4">
    <location>
        <begin position="21"/>
        <end position="329"/>
    </location>
</feature>